<evidence type="ECO:0000313" key="3">
    <source>
        <dbReference type="EMBL" id="AWY02122.1"/>
    </source>
</evidence>
<feature type="transmembrane region" description="Helical" evidence="1">
    <location>
        <begin position="180"/>
        <end position="203"/>
    </location>
</feature>
<evidence type="ECO:0000313" key="4">
    <source>
        <dbReference type="Proteomes" id="UP000249898"/>
    </source>
</evidence>
<feature type="transmembrane region" description="Helical" evidence="1">
    <location>
        <begin position="12"/>
        <end position="30"/>
    </location>
</feature>
<proteinExistence type="predicted"/>
<evidence type="ECO:0000313" key="2">
    <source>
        <dbReference type="EMBL" id="AWY01067.1"/>
    </source>
</evidence>
<feature type="transmembrane region" description="Helical" evidence="1">
    <location>
        <begin position="74"/>
        <end position="93"/>
    </location>
</feature>
<dbReference type="OrthoDB" id="6771852at2"/>
<feature type="transmembrane region" description="Helical" evidence="1">
    <location>
        <begin position="140"/>
        <end position="160"/>
    </location>
</feature>
<dbReference type="EMBL" id="CP016181">
    <property type="protein sequence ID" value="AWY01067.1"/>
    <property type="molecule type" value="Genomic_DNA"/>
</dbReference>
<feature type="transmembrane region" description="Helical" evidence="1">
    <location>
        <begin position="254"/>
        <end position="281"/>
    </location>
</feature>
<organism evidence="3 4">
    <name type="scientific">Marinomonas primoryensis</name>
    <dbReference type="NCBI Taxonomy" id="178399"/>
    <lineage>
        <taxon>Bacteria</taxon>
        <taxon>Pseudomonadati</taxon>
        <taxon>Pseudomonadota</taxon>
        <taxon>Gammaproteobacteria</taxon>
        <taxon>Oceanospirillales</taxon>
        <taxon>Oceanospirillaceae</taxon>
        <taxon>Marinomonas</taxon>
    </lineage>
</organism>
<protein>
    <recommendedName>
        <fullName evidence="5">Oligosaccharide repeat unit polymerase</fullName>
    </recommendedName>
</protein>
<sequence length="435" mass="50585">MFSRQGKVNTLVFKRFFSVGLYAVLFHYGYVEFSFHTFEYAGYKYFDGSFFEYVTTYFFALLPSLFIRSYKRISYFGIVLIYIVIYVPAQLTIQFNLAEKLSDKFMLQFCLCLSFMIIFTLSKVNSVNLHQRDKKIDDNFVYLIFVFNLIVIMFLIYKYHGHMRLVGFEDVYDLRFDTNSIKIPLLVSYFQMWMTYLFIPLFVAIGIQKKNYAYIFFAFSISILIYLIQGSKLAILMLLTVYALLYAYDRKGDFLINLSLCISAFIVFIFLIPNFGVIFWIKSLLFVRTLGTPGWMIVHYYEYFTENGYSYYGHINIINYIFSNYPYGDLALGQLIGLEYSGTIDANFNANFWASDGIAALGLPGLFLISIVLGAFFRILDNVSNGFDLRITFISMIGFWQALLNIPLMTALLSGGGILLVFILFSERFSLKINK</sequence>
<keyword evidence="1" id="KW-0812">Transmembrane</keyword>
<reference evidence="3 4" key="1">
    <citation type="submission" date="2016-06" db="EMBL/GenBank/DDBJ databases">
        <title>The sequenced genome of the ice-adhering bacterium Marinomonas primoryensis, from Antarctica.</title>
        <authorList>
            <person name="Graham L."/>
            <person name="Vance T.D.R."/>
            <person name="Davies P.L."/>
        </authorList>
    </citation>
    <scope>NUCLEOTIDE SEQUENCE [LARGE SCALE GENOMIC DNA]</scope>
    <source>
        <strain evidence="3 4">AceL</strain>
    </source>
</reference>
<feature type="transmembrane region" description="Helical" evidence="1">
    <location>
        <begin position="50"/>
        <end position="67"/>
    </location>
</feature>
<evidence type="ECO:0000256" key="1">
    <source>
        <dbReference type="SAM" id="Phobius"/>
    </source>
</evidence>
<dbReference type="RefSeq" id="WP_112139266.1">
    <property type="nucleotide sequence ID" value="NZ_CP016181.1"/>
</dbReference>
<keyword evidence="1" id="KW-0472">Membrane</keyword>
<keyword evidence="1" id="KW-1133">Transmembrane helix</keyword>
<feature type="transmembrane region" description="Helical" evidence="1">
    <location>
        <begin position="105"/>
        <end position="128"/>
    </location>
</feature>
<dbReference type="EMBL" id="CP016181">
    <property type="protein sequence ID" value="AWY02122.1"/>
    <property type="molecule type" value="Genomic_DNA"/>
</dbReference>
<feature type="transmembrane region" description="Helical" evidence="1">
    <location>
        <begin position="399"/>
        <end position="425"/>
    </location>
</feature>
<dbReference type="AlphaFoldDB" id="A0A2Z4PWX3"/>
<dbReference type="Proteomes" id="UP000249898">
    <property type="component" value="Chromosome"/>
</dbReference>
<name>A0A2Z4PWX3_9GAMM</name>
<feature type="transmembrane region" description="Helical" evidence="1">
    <location>
        <begin position="215"/>
        <end position="248"/>
    </location>
</feature>
<evidence type="ECO:0008006" key="5">
    <source>
        <dbReference type="Google" id="ProtNLM"/>
    </source>
</evidence>
<gene>
    <name evidence="2" type="ORF">A8139_14565</name>
    <name evidence="3" type="ORF">A8139_20910</name>
</gene>
<accession>A0A2Z4PWX3</accession>
<feature type="transmembrane region" description="Helical" evidence="1">
    <location>
        <begin position="358"/>
        <end position="379"/>
    </location>
</feature>